<dbReference type="InterPro" id="IPR001680">
    <property type="entry name" value="WD40_rpt"/>
</dbReference>
<sequence length="475" mass="55063">MSDESETISLKQIFRHSEAKDIFTSVDIEEDGEFIATGDSSGKVWIYNWEADDSLKTDQSEDTSSSISIDNEESNEKTTKLIKRSKLRKNMTMDKNILEARQKMAEKIKLKQSPEINNNGDGTFDFYGQFQSHEPSFDYLKSLEIDEGICMVKWLPRQSYSLFLISTNDKMIKLWKIYERSLIKPEDYGFRNVETDYGKFIRLPNFKMSANVTAVSMRNQFKDAHAYHINSISINDDKETFLSADDLRINIWNLENSAETYNVVDIKPEKMESLKEVITTATFHPMQRPIFLYGTNEGSLKFNDLRMSSNFDVSLKESEKMFNDVTSAIADIKFLPCENEIITRNYLSLTNWDVRQERYPLRQISVMDKVQSNLITLYESDLIFDKFECAINSEGSRCVTGTYGSQFVSWDLEKNRDTIYKFSNISCDVKEEKTFPTDNLSVRPLNIAYRPNSDQFVTTQNQTLSIFETGKNDDF</sequence>
<keyword evidence="3 4" id="KW-0677">Repeat</keyword>
<dbReference type="InterPro" id="IPR000009">
    <property type="entry name" value="PP2A_PR55"/>
</dbReference>
<dbReference type="PRINTS" id="PR00600">
    <property type="entry name" value="PP2APR55"/>
</dbReference>
<dbReference type="PANTHER" id="PTHR11871">
    <property type="entry name" value="PROTEIN PHOSPHATASE PP2A REGULATORY SUBUNIT B"/>
    <property type="match status" value="1"/>
</dbReference>
<comment type="similarity">
    <text evidence="1 4">Belongs to the phosphatase 2A regulatory subunit B family.</text>
</comment>
<dbReference type="SMART" id="SM00320">
    <property type="entry name" value="WD40"/>
    <property type="match status" value="4"/>
</dbReference>
<dbReference type="SUPFAM" id="SSF50978">
    <property type="entry name" value="WD40 repeat-like"/>
    <property type="match status" value="1"/>
</dbReference>
<evidence type="ECO:0000256" key="3">
    <source>
        <dbReference type="ARBA" id="ARBA00022737"/>
    </source>
</evidence>
<gene>
    <name evidence="6" type="primary">CDC55</name>
    <name evidence="6" type="ORF">MHBO_001698</name>
</gene>
<reference evidence="6 7" key="1">
    <citation type="journal article" date="2024" name="BMC Biol.">
        <title>Comparative genomics of Ascetosporea gives new insight into the evolutionary basis for animal parasitism in Rhizaria.</title>
        <authorList>
            <person name="Hiltunen Thoren M."/>
            <person name="Onut-Brannstrom I."/>
            <person name="Alfjorden A."/>
            <person name="Peckova H."/>
            <person name="Swords F."/>
            <person name="Hooper C."/>
            <person name="Holzer A.S."/>
            <person name="Bass D."/>
            <person name="Burki F."/>
        </authorList>
    </citation>
    <scope>NUCLEOTIDE SEQUENCE [LARGE SCALE GENOMIC DNA]</scope>
    <source>
        <strain evidence="6">20-A016</strain>
    </source>
</reference>
<protein>
    <recommendedName>
        <fullName evidence="4">Serine/threonine-protein phosphatase 2A 55 kDa regulatory subunit B</fullName>
    </recommendedName>
</protein>
<organism evidence="6 7">
    <name type="scientific">Bonamia ostreae</name>
    <dbReference type="NCBI Taxonomy" id="126728"/>
    <lineage>
        <taxon>Eukaryota</taxon>
        <taxon>Sar</taxon>
        <taxon>Rhizaria</taxon>
        <taxon>Endomyxa</taxon>
        <taxon>Ascetosporea</taxon>
        <taxon>Haplosporida</taxon>
        <taxon>Bonamia</taxon>
    </lineage>
</organism>
<feature type="region of interest" description="Disordered" evidence="5">
    <location>
        <begin position="56"/>
        <end position="79"/>
    </location>
</feature>
<keyword evidence="2 4" id="KW-0853">WD repeat</keyword>
<dbReference type="Proteomes" id="UP001439008">
    <property type="component" value="Unassembled WGS sequence"/>
</dbReference>
<proteinExistence type="inferred from homology"/>
<keyword evidence="7" id="KW-1185">Reference proteome</keyword>
<evidence type="ECO:0000256" key="4">
    <source>
        <dbReference type="RuleBase" id="RU331113"/>
    </source>
</evidence>
<dbReference type="PIRSF" id="PIRSF037309">
    <property type="entry name" value="PP2A_PR55"/>
    <property type="match status" value="1"/>
</dbReference>
<dbReference type="EMBL" id="JBDODL010000459">
    <property type="protein sequence ID" value="MES1919956.1"/>
    <property type="molecule type" value="Genomic_DNA"/>
</dbReference>
<evidence type="ECO:0000313" key="6">
    <source>
        <dbReference type="EMBL" id="MES1919956.1"/>
    </source>
</evidence>
<comment type="caution">
    <text evidence="6">The sequence shown here is derived from an EMBL/GenBank/DDBJ whole genome shotgun (WGS) entry which is preliminary data.</text>
</comment>
<dbReference type="Gene3D" id="2.130.10.10">
    <property type="entry name" value="YVTN repeat-like/Quinoprotein amine dehydrogenase"/>
    <property type="match status" value="2"/>
</dbReference>
<name>A0ABV2AJT8_9EUKA</name>
<evidence type="ECO:0000256" key="5">
    <source>
        <dbReference type="SAM" id="MobiDB-lite"/>
    </source>
</evidence>
<evidence type="ECO:0000256" key="2">
    <source>
        <dbReference type="ARBA" id="ARBA00022574"/>
    </source>
</evidence>
<evidence type="ECO:0000256" key="1">
    <source>
        <dbReference type="ARBA" id="ARBA00008259"/>
    </source>
</evidence>
<dbReference type="Pfam" id="PF00400">
    <property type="entry name" value="WD40"/>
    <property type="match status" value="1"/>
</dbReference>
<accession>A0ABV2AJT8</accession>
<dbReference type="InterPro" id="IPR036322">
    <property type="entry name" value="WD40_repeat_dom_sf"/>
</dbReference>
<evidence type="ECO:0000313" key="7">
    <source>
        <dbReference type="Proteomes" id="UP001439008"/>
    </source>
</evidence>
<dbReference type="InterPro" id="IPR015943">
    <property type="entry name" value="WD40/YVTN_repeat-like_dom_sf"/>
</dbReference>